<keyword evidence="4" id="KW-1185">Reference proteome</keyword>
<evidence type="ECO:0000259" key="2">
    <source>
        <dbReference type="Pfam" id="PF01370"/>
    </source>
</evidence>
<dbReference type="SUPFAM" id="SSF51735">
    <property type="entry name" value="NAD(P)-binding Rossmann-fold domains"/>
    <property type="match status" value="1"/>
</dbReference>
<keyword evidence="1" id="KW-0520">NAD</keyword>
<dbReference type="PANTHER" id="PTHR43574">
    <property type="entry name" value="EPIMERASE-RELATED"/>
    <property type="match status" value="1"/>
</dbReference>
<reference evidence="3 4" key="1">
    <citation type="submission" date="2020-02" db="EMBL/GenBank/DDBJ databases">
        <title>Albibacoteraceae fam. nov., the first described family within the subdivision 4 Verrucomicrobia.</title>
        <authorList>
            <person name="Xi F."/>
        </authorList>
    </citation>
    <scope>NUCLEOTIDE SEQUENCE [LARGE SCALE GENOMIC DNA]</scope>
    <source>
        <strain evidence="3 4">CK1056</strain>
    </source>
</reference>
<dbReference type="PRINTS" id="PR01713">
    <property type="entry name" value="NUCEPIMERASE"/>
</dbReference>
<accession>A0A6B2M4N2</accession>
<comment type="caution">
    <text evidence="3">The sequence shown here is derived from an EMBL/GenBank/DDBJ whole genome shotgun (WGS) entry which is preliminary data.</text>
</comment>
<evidence type="ECO:0000256" key="1">
    <source>
        <dbReference type="ARBA" id="ARBA00023027"/>
    </source>
</evidence>
<name>A0A6B2M4N2_9BACT</name>
<evidence type="ECO:0000313" key="3">
    <source>
        <dbReference type="EMBL" id="NDV63054.1"/>
    </source>
</evidence>
<proteinExistence type="predicted"/>
<dbReference type="RefSeq" id="WP_163967359.1">
    <property type="nucleotide sequence ID" value="NZ_JAAGNX010000003.1"/>
</dbReference>
<dbReference type="InterPro" id="IPR001509">
    <property type="entry name" value="Epimerase_deHydtase"/>
</dbReference>
<feature type="domain" description="NAD-dependent epimerase/dehydratase" evidence="2">
    <location>
        <begin position="4"/>
        <end position="260"/>
    </location>
</feature>
<dbReference type="InterPro" id="IPR036291">
    <property type="entry name" value="NAD(P)-bd_dom_sf"/>
</dbReference>
<dbReference type="Gene3D" id="3.40.50.720">
    <property type="entry name" value="NAD(P)-binding Rossmann-like Domain"/>
    <property type="match status" value="1"/>
</dbReference>
<protein>
    <submittedName>
        <fullName evidence="3">NAD-dependent epimerase/dehydratase family protein</fullName>
    </submittedName>
</protein>
<sequence>MMNILLTGMAGFVGWKTAQLLLQQGHSVVGVDNLNDYYDQRLKLWRLRDLGFSIEDSVLSNLSKPVDLETENARFHLLDIENRDAVDALFKANNFDAVINLAARAGVRASIEDPYVYFRTNSDGTVNLLEAMRKNGVEKYVLASTSSLYAGQPIPFKEDLPVNTPISPYAASKKAAEAAGYTWHHLYGIDVSICRYFTVYGPAGRPDMSPLRFLKWIDNGQPIQLFGDGTQRRDFTYIDDIADGTVRALKRVGHEVFNLGGGNEPVAINTMIEAFERHLGKKAIIDYLPFNKADMVDTQADNSKARELLGWDPRIGPEEGFEKTVEWFRRNSDIYEL</sequence>
<evidence type="ECO:0000313" key="4">
    <source>
        <dbReference type="Proteomes" id="UP000478417"/>
    </source>
</evidence>
<dbReference type="Pfam" id="PF01370">
    <property type="entry name" value="Epimerase"/>
    <property type="match status" value="1"/>
</dbReference>
<dbReference type="AlphaFoldDB" id="A0A6B2M4N2"/>
<gene>
    <name evidence="3" type="ORF">G0Q06_11370</name>
</gene>
<dbReference type="Proteomes" id="UP000478417">
    <property type="component" value="Unassembled WGS sequence"/>
</dbReference>
<dbReference type="EMBL" id="JAAGNX010000003">
    <property type="protein sequence ID" value="NDV63054.1"/>
    <property type="molecule type" value="Genomic_DNA"/>
</dbReference>
<organism evidence="3 4">
    <name type="scientific">Oceanipulchritudo coccoides</name>
    <dbReference type="NCBI Taxonomy" id="2706888"/>
    <lineage>
        <taxon>Bacteria</taxon>
        <taxon>Pseudomonadati</taxon>
        <taxon>Verrucomicrobiota</taxon>
        <taxon>Opitutia</taxon>
        <taxon>Puniceicoccales</taxon>
        <taxon>Oceanipulchritudinaceae</taxon>
        <taxon>Oceanipulchritudo</taxon>
    </lineage>
</organism>